<dbReference type="PROSITE" id="PS51194">
    <property type="entry name" value="HELICASE_CTER"/>
    <property type="match status" value="1"/>
</dbReference>
<dbReference type="InterPro" id="IPR014001">
    <property type="entry name" value="Helicase_ATP-bd"/>
</dbReference>
<comment type="similarity">
    <text evidence="1">Belongs to the DEAD box helicase family. DEAH subfamily.</text>
</comment>
<keyword evidence="10" id="KW-1185">Reference proteome</keyword>
<gene>
    <name evidence="9" type="ORF">HCT46_02940</name>
</gene>
<keyword evidence="3" id="KW-0547">Nucleotide-binding</keyword>
<name>A0A968GFK9_9SPIO</name>
<keyword evidence="4" id="KW-0378">Hydrolase</keyword>
<dbReference type="Proteomes" id="UP000752013">
    <property type="component" value="Unassembled WGS sequence"/>
</dbReference>
<reference evidence="9" key="1">
    <citation type="submission" date="2020-03" db="EMBL/GenBank/DDBJ databases">
        <title>Spirochaetal bacteria isolated from arthropods constitute a novel genus Entomospira genus novum within the order Spirochaetales.</title>
        <authorList>
            <person name="Grana-Miraglia L."/>
            <person name="Sikutova S."/>
            <person name="Fingerle V."/>
            <person name="Sing A."/>
            <person name="Castillo-Ramirez S."/>
            <person name="Margos G."/>
            <person name="Rudolf I."/>
        </authorList>
    </citation>
    <scope>NUCLEOTIDE SEQUENCE</scope>
    <source>
        <strain evidence="9">BR208</strain>
    </source>
</reference>
<dbReference type="InterPro" id="IPR011709">
    <property type="entry name" value="DEAD-box_helicase_OB_fold"/>
</dbReference>
<dbReference type="Pfam" id="PF00270">
    <property type="entry name" value="DEAD"/>
    <property type="match status" value="1"/>
</dbReference>
<dbReference type="InterPro" id="IPR007502">
    <property type="entry name" value="Helicase-assoc_dom"/>
</dbReference>
<dbReference type="GO" id="GO:0016787">
    <property type="term" value="F:hydrolase activity"/>
    <property type="evidence" value="ECO:0007669"/>
    <property type="project" value="UniProtKB-KW"/>
</dbReference>
<proteinExistence type="inferred from homology"/>
<dbReference type="EMBL" id="JAATLK010000001">
    <property type="protein sequence ID" value="NIZ46871.1"/>
    <property type="molecule type" value="Genomic_DNA"/>
</dbReference>
<evidence type="ECO:0000256" key="4">
    <source>
        <dbReference type="ARBA" id="ARBA00022801"/>
    </source>
</evidence>
<protein>
    <recommendedName>
        <fullName evidence="2">RNA helicase</fullName>
        <ecNumber evidence="2">3.6.4.13</ecNumber>
    </recommendedName>
</protein>
<dbReference type="Pfam" id="PF21010">
    <property type="entry name" value="HA2_C"/>
    <property type="match status" value="1"/>
</dbReference>
<evidence type="ECO:0000259" key="8">
    <source>
        <dbReference type="PROSITE" id="PS51194"/>
    </source>
</evidence>
<dbReference type="Pfam" id="PF00271">
    <property type="entry name" value="Helicase_C"/>
    <property type="match status" value="1"/>
</dbReference>
<organism evidence="9 10">
    <name type="scientific">Entomospira nematocerorum</name>
    <dbReference type="NCBI Taxonomy" id="2719987"/>
    <lineage>
        <taxon>Bacteria</taxon>
        <taxon>Pseudomonadati</taxon>
        <taxon>Spirochaetota</taxon>
        <taxon>Spirochaetia</taxon>
        <taxon>Spirochaetales</taxon>
        <taxon>Spirochaetaceae</taxon>
        <taxon>Entomospira</taxon>
    </lineage>
</organism>
<dbReference type="PROSITE" id="PS51192">
    <property type="entry name" value="HELICASE_ATP_BIND_1"/>
    <property type="match status" value="1"/>
</dbReference>
<dbReference type="GO" id="GO:0003723">
    <property type="term" value="F:RNA binding"/>
    <property type="evidence" value="ECO:0007669"/>
    <property type="project" value="TreeGrafter"/>
</dbReference>
<dbReference type="InterPro" id="IPR001650">
    <property type="entry name" value="Helicase_C-like"/>
</dbReference>
<dbReference type="PANTHER" id="PTHR18934:SF99">
    <property type="entry name" value="ATP-DEPENDENT RNA HELICASE DHX37-RELATED"/>
    <property type="match status" value="1"/>
</dbReference>
<dbReference type="GO" id="GO:0005524">
    <property type="term" value="F:ATP binding"/>
    <property type="evidence" value="ECO:0007669"/>
    <property type="project" value="UniProtKB-KW"/>
</dbReference>
<evidence type="ECO:0000256" key="2">
    <source>
        <dbReference type="ARBA" id="ARBA00012552"/>
    </source>
</evidence>
<dbReference type="GO" id="GO:0003724">
    <property type="term" value="F:RNA helicase activity"/>
    <property type="evidence" value="ECO:0007669"/>
    <property type="project" value="UniProtKB-EC"/>
</dbReference>
<dbReference type="Pfam" id="PF07717">
    <property type="entry name" value="OB_NTP_bind"/>
    <property type="match status" value="1"/>
</dbReference>
<keyword evidence="5 9" id="KW-0347">Helicase</keyword>
<comment type="caution">
    <text evidence="9">The sequence shown here is derived from an EMBL/GenBank/DDBJ whole genome shotgun (WGS) entry which is preliminary data.</text>
</comment>
<evidence type="ECO:0000259" key="7">
    <source>
        <dbReference type="PROSITE" id="PS51192"/>
    </source>
</evidence>
<evidence type="ECO:0000256" key="6">
    <source>
        <dbReference type="ARBA" id="ARBA00022840"/>
    </source>
</evidence>
<dbReference type="RefSeq" id="WP_167703315.1">
    <property type="nucleotide sequence ID" value="NZ_CP118168.1"/>
</dbReference>
<evidence type="ECO:0000256" key="5">
    <source>
        <dbReference type="ARBA" id="ARBA00022806"/>
    </source>
</evidence>
<dbReference type="InterPro" id="IPR011545">
    <property type="entry name" value="DEAD/DEAH_box_helicase_dom"/>
</dbReference>
<dbReference type="InterPro" id="IPR048333">
    <property type="entry name" value="HA2_WH"/>
</dbReference>
<evidence type="ECO:0000256" key="1">
    <source>
        <dbReference type="ARBA" id="ARBA00008792"/>
    </source>
</evidence>
<accession>A0A968GFK9</accession>
<dbReference type="InterPro" id="IPR027417">
    <property type="entry name" value="P-loop_NTPase"/>
</dbReference>
<dbReference type="SMART" id="SM00487">
    <property type="entry name" value="DEXDc"/>
    <property type="match status" value="1"/>
</dbReference>
<dbReference type="Gene3D" id="3.40.50.300">
    <property type="entry name" value="P-loop containing nucleotide triphosphate hydrolases"/>
    <property type="match status" value="2"/>
</dbReference>
<dbReference type="Gene3D" id="1.20.120.1080">
    <property type="match status" value="1"/>
</dbReference>
<evidence type="ECO:0000313" key="10">
    <source>
        <dbReference type="Proteomes" id="UP000752013"/>
    </source>
</evidence>
<dbReference type="InterPro" id="IPR002464">
    <property type="entry name" value="DNA/RNA_helicase_DEAH_CS"/>
</dbReference>
<dbReference type="AlphaFoldDB" id="A0A968GFK9"/>
<evidence type="ECO:0000313" key="9">
    <source>
        <dbReference type="EMBL" id="NIZ46871.1"/>
    </source>
</evidence>
<dbReference type="SUPFAM" id="SSF52540">
    <property type="entry name" value="P-loop containing nucleoside triphosphate hydrolases"/>
    <property type="match status" value="1"/>
</dbReference>
<dbReference type="PANTHER" id="PTHR18934">
    <property type="entry name" value="ATP-DEPENDENT RNA HELICASE"/>
    <property type="match status" value="1"/>
</dbReference>
<dbReference type="SMART" id="SM00847">
    <property type="entry name" value="HA2"/>
    <property type="match status" value="1"/>
</dbReference>
<sequence>MKTHLLPVYQHREKILHALKDHSVVIVESPTGSGKTTQLPIILHEAGYDTHGVIGVTQPRRIATLGVSDYIAKQLRVTLGEFVGYKMRFEDKTSPRTRIKIMTDGILLQELKNDRLLSAYSVIIIDEAHERSLNIDFILGLLKKILVERSELKVIISSATINAQVFSRYFNHAPVISIDTPTYPVTVVYDPPETDTEEALIAKIVARVETIISTDRKAGDILIFLPGERAIKLCMQSLQGSIVQKKLWILPLYGMLAKEEQERVFKRAPFGKSKIVIATNIAETSITIDGIRTVIDSGLLKENIYNQRTYTNSLVQDFVSKAAAEQRKGRAGRTAPGTCYRLYSKEIFNQRPPFSKEEIFRTDLSEVVLRMAGLGVKRFVEFDFINKPSAAGVASGVETLIFLGAIDENREITKTGEKLLQLPLLPRHGRILVESIMKYPDVVVECATACAFLSTNNPYLLPLGEEVEARTAHQNFQDEAGDFIGYLHLYKAFSESDDKESFCQQYYLDYRTMQEIVNVKEQLESIIHDMGAVVGTGGSLKDYLMCCMAGLIQFVCVQTGHNLYRSLTTDRIMIHPGSVLFRQSPPFILAGEIVKTTRMYARSVSKIERAWIEELDPSLWNGLKAFLKPQLRGDRSATMKQTRERKEIPEEGIRLGKLHFKVDGRKGKKATIALDWQAIWNSQQPTPVIPEVRIQKGTRATIMLGKEKILSGLPVSLALQYMMASNPKDSFQKHWHRFKEYHPGSDTVQNELLRFLADAQHLGELCLSKKGNVLGFLTIVLDKSGKLYFKPSLKFSVFLFHTQEALEHLDDLGLIKDSDPQSVSLNQAFERLTIFLSMG</sequence>
<dbReference type="Pfam" id="PF04408">
    <property type="entry name" value="WHD_HA2"/>
    <property type="match status" value="1"/>
</dbReference>
<keyword evidence="6" id="KW-0067">ATP-binding</keyword>
<dbReference type="CDD" id="cd18791">
    <property type="entry name" value="SF2_C_RHA"/>
    <property type="match status" value="1"/>
</dbReference>
<feature type="domain" description="Helicase ATP-binding" evidence="7">
    <location>
        <begin position="16"/>
        <end position="179"/>
    </location>
</feature>
<feature type="domain" description="Helicase C-terminal" evidence="8">
    <location>
        <begin position="207"/>
        <end position="375"/>
    </location>
</feature>
<dbReference type="PROSITE" id="PS00690">
    <property type="entry name" value="DEAH_ATP_HELICASE"/>
    <property type="match status" value="1"/>
</dbReference>
<dbReference type="FunFam" id="3.40.50.300:FF:001922">
    <property type="entry name" value="DEAH (Asp-Glu-Ala-His) box polypeptide 29"/>
    <property type="match status" value="1"/>
</dbReference>
<dbReference type="EC" id="3.6.4.13" evidence="2"/>
<dbReference type="SMART" id="SM00490">
    <property type="entry name" value="HELICc"/>
    <property type="match status" value="1"/>
</dbReference>
<evidence type="ECO:0000256" key="3">
    <source>
        <dbReference type="ARBA" id="ARBA00022741"/>
    </source>
</evidence>